<evidence type="ECO:0000313" key="4">
    <source>
        <dbReference type="Proteomes" id="UP000741013"/>
    </source>
</evidence>
<feature type="signal peptide" evidence="2">
    <location>
        <begin position="1"/>
        <end position="22"/>
    </location>
</feature>
<dbReference type="EMBL" id="JAGGMS010000001">
    <property type="protein sequence ID" value="MBP2183251.1"/>
    <property type="molecule type" value="Genomic_DNA"/>
</dbReference>
<dbReference type="RefSeq" id="WP_308158846.1">
    <property type="nucleotide sequence ID" value="NZ_JAGGMS010000001.1"/>
</dbReference>
<gene>
    <name evidence="3" type="ORF">JOM49_004777</name>
</gene>
<dbReference type="Proteomes" id="UP000741013">
    <property type="component" value="Unassembled WGS sequence"/>
</dbReference>
<dbReference type="PROSITE" id="PS51257">
    <property type="entry name" value="PROKAR_LIPOPROTEIN"/>
    <property type="match status" value="1"/>
</dbReference>
<organism evidence="3 4">
    <name type="scientific">Amycolatopsis magusensis</name>
    <dbReference type="NCBI Taxonomy" id="882444"/>
    <lineage>
        <taxon>Bacteria</taxon>
        <taxon>Bacillati</taxon>
        <taxon>Actinomycetota</taxon>
        <taxon>Actinomycetes</taxon>
        <taxon>Pseudonocardiales</taxon>
        <taxon>Pseudonocardiaceae</taxon>
        <taxon>Amycolatopsis</taxon>
    </lineage>
</organism>
<evidence type="ECO:0000256" key="1">
    <source>
        <dbReference type="SAM" id="MobiDB-lite"/>
    </source>
</evidence>
<evidence type="ECO:0000313" key="3">
    <source>
        <dbReference type="EMBL" id="MBP2183251.1"/>
    </source>
</evidence>
<reference evidence="3 4" key="1">
    <citation type="submission" date="2021-03" db="EMBL/GenBank/DDBJ databases">
        <title>Sequencing the genomes of 1000 actinobacteria strains.</title>
        <authorList>
            <person name="Klenk H.-P."/>
        </authorList>
    </citation>
    <scope>NUCLEOTIDE SEQUENCE [LARGE SCALE GENOMIC DNA]</scope>
    <source>
        <strain evidence="3 4">DSM 45510</strain>
    </source>
</reference>
<keyword evidence="4" id="KW-1185">Reference proteome</keyword>
<sequence length="209" mass="21381">MRQVRVAALAVTAVAVAGLAGCADRPNDLDTYYDDPVASSAPAAPPAAPPASTAPPAPAQERTATTPALLTDTDVAAEEVRVAAKPSTPSKCLAPLVEPVPEEQRKQRDWQYRSGASLSHRVLVTKGAAETVNRLICSGATPVQLAPTGAEAQRAWCETDKGAAVCTVLLARGDVISVVQVAASTQARATDAAKRLAPISAGALVRVAS</sequence>
<proteinExistence type="predicted"/>
<accession>A0ABS4PXE8</accession>
<name>A0ABS4PXE8_9PSEU</name>
<protein>
    <submittedName>
        <fullName evidence="3">Uncharacterized protein</fullName>
    </submittedName>
</protein>
<feature type="chain" id="PRO_5047329960" evidence="2">
    <location>
        <begin position="23"/>
        <end position="209"/>
    </location>
</feature>
<comment type="caution">
    <text evidence="3">The sequence shown here is derived from an EMBL/GenBank/DDBJ whole genome shotgun (WGS) entry which is preliminary data.</text>
</comment>
<evidence type="ECO:0000256" key="2">
    <source>
        <dbReference type="SAM" id="SignalP"/>
    </source>
</evidence>
<feature type="compositionally biased region" description="Pro residues" evidence="1">
    <location>
        <begin position="43"/>
        <end position="58"/>
    </location>
</feature>
<keyword evidence="2" id="KW-0732">Signal</keyword>
<feature type="region of interest" description="Disordered" evidence="1">
    <location>
        <begin position="33"/>
        <end position="70"/>
    </location>
</feature>